<dbReference type="Pfam" id="PF00398">
    <property type="entry name" value="RrnaAD"/>
    <property type="match status" value="1"/>
</dbReference>
<evidence type="ECO:0000259" key="9">
    <source>
        <dbReference type="SMART" id="SM00650"/>
    </source>
</evidence>
<evidence type="ECO:0000256" key="6">
    <source>
        <dbReference type="ARBA" id="ARBA00022884"/>
    </source>
</evidence>
<evidence type="ECO:0000256" key="1">
    <source>
        <dbReference type="ARBA" id="ARBA00022490"/>
    </source>
</evidence>
<keyword evidence="1 7" id="KW-0963">Cytoplasm</keyword>
<dbReference type="GO" id="GO:0005829">
    <property type="term" value="C:cytosol"/>
    <property type="evidence" value="ECO:0007669"/>
    <property type="project" value="TreeGrafter"/>
</dbReference>
<keyword evidence="6 7" id="KW-0694">RNA-binding</keyword>
<dbReference type="InterPro" id="IPR020598">
    <property type="entry name" value="rRNA_Ade_methylase_Trfase_N"/>
</dbReference>
<comment type="function">
    <text evidence="7">Specifically dimethylates two adjacent adenosines (A1518 and A1519) in the loop of a conserved hairpin near the 3'-end of 16S rRNA in the 30S particle. May play a critical role in biogenesis of 30S subunits.</text>
</comment>
<reference evidence="10" key="1">
    <citation type="submission" date="2020-10" db="EMBL/GenBank/DDBJ databases">
        <authorList>
            <person name="Gilroy R."/>
        </authorList>
    </citation>
    <scope>NUCLEOTIDE SEQUENCE</scope>
    <source>
        <strain evidence="10">17213</strain>
    </source>
</reference>
<dbReference type="EC" id="2.1.1.182" evidence="7"/>
<gene>
    <name evidence="7 10" type="primary">rsmA</name>
    <name evidence="7" type="synonym">ksgA</name>
    <name evidence="10" type="ORF">IAB19_10540</name>
</gene>
<comment type="catalytic activity">
    <reaction evidence="7">
        <text>adenosine(1518)/adenosine(1519) in 16S rRNA + 4 S-adenosyl-L-methionine = N(6)-dimethyladenosine(1518)/N(6)-dimethyladenosine(1519) in 16S rRNA + 4 S-adenosyl-L-homocysteine + 4 H(+)</text>
        <dbReference type="Rhea" id="RHEA:19609"/>
        <dbReference type="Rhea" id="RHEA-COMP:10232"/>
        <dbReference type="Rhea" id="RHEA-COMP:10233"/>
        <dbReference type="ChEBI" id="CHEBI:15378"/>
        <dbReference type="ChEBI" id="CHEBI:57856"/>
        <dbReference type="ChEBI" id="CHEBI:59789"/>
        <dbReference type="ChEBI" id="CHEBI:74411"/>
        <dbReference type="ChEBI" id="CHEBI:74493"/>
        <dbReference type="EC" id="2.1.1.182"/>
    </reaction>
</comment>
<dbReference type="SUPFAM" id="SSF53335">
    <property type="entry name" value="S-adenosyl-L-methionine-dependent methyltransferases"/>
    <property type="match status" value="1"/>
</dbReference>
<dbReference type="AlphaFoldDB" id="A0A9D9DG67"/>
<dbReference type="InterPro" id="IPR011530">
    <property type="entry name" value="rRNA_adenine_dimethylase"/>
</dbReference>
<dbReference type="InterPro" id="IPR020596">
    <property type="entry name" value="rRNA_Ade_Mease_Trfase_CS"/>
</dbReference>
<comment type="similarity">
    <text evidence="7">Belongs to the class I-like SAM-binding methyltransferase superfamily. rRNA adenine N(6)-methyltransferase family. RsmA subfamily.</text>
</comment>
<feature type="binding site" evidence="7 8">
    <location>
        <position position="89"/>
    </location>
    <ligand>
        <name>S-adenosyl-L-methionine</name>
        <dbReference type="ChEBI" id="CHEBI:59789"/>
    </ligand>
</feature>
<dbReference type="SMART" id="SM00650">
    <property type="entry name" value="rADc"/>
    <property type="match status" value="1"/>
</dbReference>
<evidence type="ECO:0000313" key="10">
    <source>
        <dbReference type="EMBL" id="MBO8416806.1"/>
    </source>
</evidence>
<keyword evidence="3 7" id="KW-0489">Methyltransferase</keyword>
<feature type="binding site" evidence="7 8">
    <location>
        <position position="109"/>
    </location>
    <ligand>
        <name>S-adenosyl-L-methionine</name>
        <dbReference type="ChEBI" id="CHEBI:59789"/>
    </ligand>
</feature>
<dbReference type="PANTHER" id="PTHR11727">
    <property type="entry name" value="DIMETHYLADENOSINE TRANSFERASE"/>
    <property type="match status" value="1"/>
</dbReference>
<dbReference type="Gene3D" id="1.10.8.100">
    <property type="entry name" value="Ribosomal RNA adenine dimethylase-like, domain 2"/>
    <property type="match status" value="1"/>
</dbReference>
<dbReference type="EMBL" id="JADINH010000210">
    <property type="protein sequence ID" value="MBO8416806.1"/>
    <property type="molecule type" value="Genomic_DNA"/>
</dbReference>
<feature type="binding site" evidence="7 8">
    <location>
        <position position="17"/>
    </location>
    <ligand>
        <name>S-adenosyl-L-methionine</name>
        <dbReference type="ChEBI" id="CHEBI:59789"/>
    </ligand>
</feature>
<protein>
    <recommendedName>
        <fullName evidence="7">Ribosomal RNA small subunit methyltransferase A</fullName>
        <ecNumber evidence="7">2.1.1.182</ecNumber>
    </recommendedName>
    <alternativeName>
        <fullName evidence="7">16S rRNA (adenine(1518)-N(6)/adenine(1519)-N(6))-dimethyltransferase</fullName>
    </alternativeName>
    <alternativeName>
        <fullName evidence="7">16S rRNA dimethyladenosine transferase</fullName>
    </alternativeName>
    <alternativeName>
        <fullName evidence="7">16S rRNA dimethylase</fullName>
    </alternativeName>
    <alternativeName>
        <fullName evidence="7">S-adenosylmethionine-6-N', N'-adenosyl(rRNA) dimethyltransferase</fullName>
    </alternativeName>
</protein>
<dbReference type="Gene3D" id="3.40.50.150">
    <property type="entry name" value="Vaccinia Virus protein VP39"/>
    <property type="match status" value="1"/>
</dbReference>
<keyword evidence="4 7" id="KW-0808">Transferase</keyword>
<evidence type="ECO:0000256" key="5">
    <source>
        <dbReference type="ARBA" id="ARBA00022691"/>
    </source>
</evidence>
<dbReference type="HAMAP" id="MF_00607">
    <property type="entry name" value="16SrRNA_methyltr_A"/>
    <property type="match status" value="1"/>
</dbReference>
<sequence>MALPPPHLKARKRFGQNFLVDDYIIGSIVNAINPKPGQYLVEIGPGHAALTRPVLERAGALTAIELDRDLAQLLREDPFLKGLTLIEGDAMKIDYEALPGAGELRVFGNLPYNITSPLIFHLLSQKGIKDMHFMLQKEVVERLAAGPHSKDYGRLTVMAQYYSEVIPVLEVPPRAFLPAPKVTSAVVRLLPKALTDEERALAPFLNQVTTAAFGARRKTLHNALGRIFEGMLDALPVDLTLRAEDLPLADFVALAKVLQQKQSTDAAAAAAPEA</sequence>
<dbReference type="PANTHER" id="PTHR11727:SF7">
    <property type="entry name" value="DIMETHYLADENOSINE TRANSFERASE-RELATED"/>
    <property type="match status" value="1"/>
</dbReference>
<dbReference type="PROSITE" id="PS51689">
    <property type="entry name" value="SAM_RNA_A_N6_MT"/>
    <property type="match status" value="1"/>
</dbReference>
<accession>A0A9D9DG67</accession>
<keyword evidence="5 7" id="KW-0949">S-adenosyl-L-methionine</keyword>
<evidence type="ECO:0000256" key="3">
    <source>
        <dbReference type="ARBA" id="ARBA00022603"/>
    </source>
</evidence>
<dbReference type="Proteomes" id="UP000823631">
    <property type="component" value="Unassembled WGS sequence"/>
</dbReference>
<evidence type="ECO:0000256" key="2">
    <source>
        <dbReference type="ARBA" id="ARBA00022552"/>
    </source>
</evidence>
<dbReference type="PROSITE" id="PS01131">
    <property type="entry name" value="RRNA_A_DIMETH"/>
    <property type="match status" value="1"/>
</dbReference>
<dbReference type="NCBIfam" id="TIGR00755">
    <property type="entry name" value="ksgA"/>
    <property type="match status" value="1"/>
</dbReference>
<dbReference type="GO" id="GO:0003723">
    <property type="term" value="F:RNA binding"/>
    <property type="evidence" value="ECO:0007669"/>
    <property type="project" value="UniProtKB-UniRule"/>
</dbReference>
<feature type="binding site" evidence="7 8">
    <location>
        <position position="19"/>
    </location>
    <ligand>
        <name>S-adenosyl-L-methionine</name>
        <dbReference type="ChEBI" id="CHEBI:59789"/>
    </ligand>
</feature>
<dbReference type="InterPro" id="IPR023165">
    <property type="entry name" value="rRNA_Ade_diMease-like_C"/>
</dbReference>
<dbReference type="GO" id="GO:0052908">
    <property type="term" value="F:16S rRNA (adenine(1518)-N(6)/adenine(1519)-N(6))-dimethyltransferase activity"/>
    <property type="evidence" value="ECO:0007669"/>
    <property type="project" value="UniProtKB-EC"/>
</dbReference>
<feature type="binding site" evidence="7 8">
    <location>
        <position position="65"/>
    </location>
    <ligand>
        <name>S-adenosyl-L-methionine</name>
        <dbReference type="ChEBI" id="CHEBI:59789"/>
    </ligand>
</feature>
<feature type="binding site" evidence="7 8">
    <location>
        <position position="44"/>
    </location>
    <ligand>
        <name>S-adenosyl-L-methionine</name>
        <dbReference type="ChEBI" id="CHEBI:59789"/>
    </ligand>
</feature>
<organism evidence="10 11">
    <name type="scientific">Candidatus Avisuccinivibrio stercorigallinarum</name>
    <dbReference type="NCBI Taxonomy" id="2840704"/>
    <lineage>
        <taxon>Bacteria</taxon>
        <taxon>Pseudomonadati</taxon>
        <taxon>Pseudomonadota</taxon>
        <taxon>Gammaproteobacteria</taxon>
        <taxon>Aeromonadales</taxon>
        <taxon>Succinivibrionaceae</taxon>
        <taxon>Succinivibrionaceae incertae sedis</taxon>
        <taxon>Candidatus Avisuccinivibrio</taxon>
    </lineage>
</organism>
<dbReference type="InterPro" id="IPR001737">
    <property type="entry name" value="KsgA/Erm"/>
</dbReference>
<comment type="caution">
    <text evidence="10">The sequence shown here is derived from an EMBL/GenBank/DDBJ whole genome shotgun (WGS) entry which is preliminary data.</text>
</comment>
<feature type="domain" description="Ribosomal RNA adenine methylase transferase N-terminal" evidence="9">
    <location>
        <begin position="24"/>
        <end position="193"/>
    </location>
</feature>
<evidence type="ECO:0000256" key="8">
    <source>
        <dbReference type="PROSITE-ProRule" id="PRU01026"/>
    </source>
</evidence>
<comment type="subcellular location">
    <subcellularLocation>
        <location evidence="7">Cytoplasm</location>
    </subcellularLocation>
</comment>
<evidence type="ECO:0000313" key="11">
    <source>
        <dbReference type="Proteomes" id="UP000823631"/>
    </source>
</evidence>
<keyword evidence="2 7" id="KW-0698">rRNA processing</keyword>
<proteinExistence type="inferred from homology"/>
<reference evidence="10" key="2">
    <citation type="journal article" date="2021" name="PeerJ">
        <title>Extensive microbial diversity within the chicken gut microbiome revealed by metagenomics and culture.</title>
        <authorList>
            <person name="Gilroy R."/>
            <person name="Ravi A."/>
            <person name="Getino M."/>
            <person name="Pursley I."/>
            <person name="Horton D.L."/>
            <person name="Alikhan N.F."/>
            <person name="Baker D."/>
            <person name="Gharbi K."/>
            <person name="Hall N."/>
            <person name="Watson M."/>
            <person name="Adriaenssens E.M."/>
            <person name="Foster-Nyarko E."/>
            <person name="Jarju S."/>
            <person name="Secka A."/>
            <person name="Antonio M."/>
            <person name="Oren A."/>
            <person name="Chaudhuri R.R."/>
            <person name="La Ragione R."/>
            <person name="Hildebrand F."/>
            <person name="Pallen M.J."/>
        </authorList>
    </citation>
    <scope>NUCLEOTIDE SEQUENCE</scope>
    <source>
        <strain evidence="10">17213</strain>
    </source>
</reference>
<name>A0A9D9DG67_9GAMM</name>
<dbReference type="InterPro" id="IPR029063">
    <property type="entry name" value="SAM-dependent_MTases_sf"/>
</dbReference>
<evidence type="ECO:0000256" key="7">
    <source>
        <dbReference type="HAMAP-Rule" id="MF_00607"/>
    </source>
</evidence>
<evidence type="ECO:0000256" key="4">
    <source>
        <dbReference type="ARBA" id="ARBA00022679"/>
    </source>
</evidence>